<dbReference type="EMBL" id="LR798247">
    <property type="protein sequence ID" value="CAB5216944.1"/>
    <property type="molecule type" value="Genomic_DNA"/>
</dbReference>
<accession>A0A6J7WIH3</accession>
<evidence type="ECO:0000313" key="1">
    <source>
        <dbReference type="EMBL" id="CAB5216944.1"/>
    </source>
</evidence>
<gene>
    <name evidence="1" type="ORF">UFOVP198_29</name>
</gene>
<reference evidence="1" key="1">
    <citation type="submission" date="2020-05" db="EMBL/GenBank/DDBJ databases">
        <authorList>
            <person name="Chiriac C."/>
            <person name="Salcher M."/>
            <person name="Ghai R."/>
            <person name="Kavagutti S V."/>
        </authorList>
    </citation>
    <scope>NUCLEOTIDE SEQUENCE</scope>
</reference>
<name>A0A6J7WIH3_9CAUD</name>
<protein>
    <submittedName>
        <fullName evidence="1">Uncharacterized protein</fullName>
    </submittedName>
</protein>
<proteinExistence type="predicted"/>
<organism evidence="1">
    <name type="scientific">uncultured Caudovirales phage</name>
    <dbReference type="NCBI Taxonomy" id="2100421"/>
    <lineage>
        <taxon>Viruses</taxon>
        <taxon>Duplodnaviria</taxon>
        <taxon>Heunggongvirae</taxon>
        <taxon>Uroviricota</taxon>
        <taxon>Caudoviricetes</taxon>
        <taxon>Peduoviridae</taxon>
        <taxon>Maltschvirus</taxon>
        <taxon>Maltschvirus maltsch</taxon>
    </lineage>
</organism>
<sequence length="214" mass="23285">MEIQKINTTDIMSIGKAFAESGMFTDIKSAAQAMVKIIAGQEIGIPPFASMSGIHIIQGKPTIGAGLIASSIKGSGKYDFRVVEHSEKICSIEFFQGKESLGISTFTIEDAKKAGTKNIDKFPKNMLFARAISNGVKFYTPDVFSGPVYTPEEMEQVTIDAPVEVLPDYDDVIEAINNAVDKAELTSLWKALPKEMRATSELIDTFKAKASTYV</sequence>